<reference evidence="1" key="1">
    <citation type="submission" date="2021-01" db="EMBL/GenBank/DDBJ databases">
        <title>Whole genome shotgun sequence of Actinoplanes ferrugineus NBRC 15555.</title>
        <authorList>
            <person name="Komaki H."/>
            <person name="Tamura T."/>
        </authorList>
    </citation>
    <scope>NUCLEOTIDE SEQUENCE</scope>
    <source>
        <strain evidence="1">NBRC 15555</strain>
    </source>
</reference>
<proteinExistence type="predicted"/>
<dbReference type="EMBL" id="BOMM01000007">
    <property type="protein sequence ID" value="GIE09143.1"/>
    <property type="molecule type" value="Genomic_DNA"/>
</dbReference>
<evidence type="ECO:0008006" key="3">
    <source>
        <dbReference type="Google" id="ProtNLM"/>
    </source>
</evidence>
<organism evidence="1 2">
    <name type="scientific">Paractinoplanes ferrugineus</name>
    <dbReference type="NCBI Taxonomy" id="113564"/>
    <lineage>
        <taxon>Bacteria</taxon>
        <taxon>Bacillati</taxon>
        <taxon>Actinomycetota</taxon>
        <taxon>Actinomycetes</taxon>
        <taxon>Micromonosporales</taxon>
        <taxon>Micromonosporaceae</taxon>
        <taxon>Paractinoplanes</taxon>
    </lineage>
</organism>
<comment type="caution">
    <text evidence="1">The sequence shown here is derived from an EMBL/GenBank/DDBJ whole genome shotgun (WGS) entry which is preliminary data.</text>
</comment>
<name>A0A919IVZ6_9ACTN</name>
<keyword evidence="2" id="KW-1185">Reference proteome</keyword>
<accession>A0A919IVZ6</accession>
<sequence>MVKSAEHLCNRPSWNCRVCGRPWPCANARANMLAEFRTFPTVLAIYLSAQMYDALGDIQARGEPAPPDLYERFVSWARPD</sequence>
<evidence type="ECO:0000313" key="1">
    <source>
        <dbReference type="EMBL" id="GIE09143.1"/>
    </source>
</evidence>
<protein>
    <recommendedName>
        <fullName evidence="3">Flavin reductase</fullName>
    </recommendedName>
</protein>
<gene>
    <name evidence="1" type="ORF">Afe05nite_09830</name>
</gene>
<dbReference type="AlphaFoldDB" id="A0A919IVZ6"/>
<evidence type="ECO:0000313" key="2">
    <source>
        <dbReference type="Proteomes" id="UP000598174"/>
    </source>
</evidence>
<dbReference type="Proteomes" id="UP000598174">
    <property type="component" value="Unassembled WGS sequence"/>
</dbReference>